<dbReference type="Proteomes" id="UP000198666">
    <property type="component" value="Unassembled WGS sequence"/>
</dbReference>
<name>A0A1G6QBB9_9BACI</name>
<keyword evidence="1" id="KW-0472">Membrane</keyword>
<proteinExistence type="predicted"/>
<dbReference type="AlphaFoldDB" id="A0A1G6QBB9"/>
<evidence type="ECO:0000256" key="1">
    <source>
        <dbReference type="SAM" id="Phobius"/>
    </source>
</evidence>
<dbReference type="RefSeq" id="WP_139180865.1">
    <property type="nucleotide sequence ID" value="NZ_FMZB01000005.1"/>
</dbReference>
<reference evidence="3" key="1">
    <citation type="submission" date="2016-10" db="EMBL/GenBank/DDBJ databases">
        <authorList>
            <person name="Varghese N."/>
            <person name="Submissions S."/>
        </authorList>
    </citation>
    <scope>NUCLEOTIDE SEQUENCE [LARGE SCALE GENOMIC DNA]</scope>
    <source>
        <strain evidence="3">DSM 21620</strain>
    </source>
</reference>
<organism evidence="2 3">
    <name type="scientific">Terribacillus halophilus</name>
    <dbReference type="NCBI Taxonomy" id="361279"/>
    <lineage>
        <taxon>Bacteria</taxon>
        <taxon>Bacillati</taxon>
        <taxon>Bacillota</taxon>
        <taxon>Bacilli</taxon>
        <taxon>Bacillales</taxon>
        <taxon>Bacillaceae</taxon>
        <taxon>Terribacillus</taxon>
    </lineage>
</organism>
<sequence>MLAKTICFIIIFLLITGVVVWILASFNQEAIIEDKINRIEVYDADAAEPSATITDKNQVEDILECINECERKEMHETASYASFDETLILYGNENEYEVGIWQGGGAVSFVYGGMIITGNLESFLL</sequence>
<gene>
    <name evidence="2" type="ORF">SAMN05421663_10517</name>
</gene>
<dbReference type="EMBL" id="FMZB01000005">
    <property type="protein sequence ID" value="SDC89782.1"/>
    <property type="molecule type" value="Genomic_DNA"/>
</dbReference>
<accession>A0A1G6QBB9</accession>
<dbReference type="STRING" id="361279.SAMN05421663_10517"/>
<protein>
    <submittedName>
        <fullName evidence="2">Uncharacterized protein</fullName>
    </submittedName>
</protein>
<feature type="transmembrane region" description="Helical" evidence="1">
    <location>
        <begin position="7"/>
        <end position="26"/>
    </location>
</feature>
<dbReference type="OrthoDB" id="2970648at2"/>
<keyword evidence="3" id="KW-1185">Reference proteome</keyword>
<keyword evidence="1" id="KW-1133">Transmembrane helix</keyword>
<evidence type="ECO:0000313" key="3">
    <source>
        <dbReference type="Proteomes" id="UP000198666"/>
    </source>
</evidence>
<keyword evidence="1" id="KW-0812">Transmembrane</keyword>
<evidence type="ECO:0000313" key="2">
    <source>
        <dbReference type="EMBL" id="SDC89782.1"/>
    </source>
</evidence>